<proteinExistence type="inferred from homology"/>
<dbReference type="RefSeq" id="WP_201504733.1">
    <property type="nucleotide sequence ID" value="NZ_BAAAFR010000002.1"/>
</dbReference>
<comment type="similarity">
    <text evidence="2 7">Belongs to the FPP/GGPP synthase family.</text>
</comment>
<dbReference type="Proteomes" id="UP001501787">
    <property type="component" value="Unassembled WGS sequence"/>
</dbReference>
<dbReference type="PROSITE" id="PS00723">
    <property type="entry name" value="POLYPRENYL_SYNTHASE_1"/>
    <property type="match status" value="1"/>
</dbReference>
<dbReference type="InterPro" id="IPR053378">
    <property type="entry name" value="Prenyl_diphosphate_synthase"/>
</dbReference>
<keyword evidence="10" id="KW-1185">Reference proteome</keyword>
<evidence type="ECO:0000256" key="1">
    <source>
        <dbReference type="ARBA" id="ARBA00001946"/>
    </source>
</evidence>
<dbReference type="SFLD" id="SFLDS00005">
    <property type="entry name" value="Isoprenoid_Synthase_Type_I"/>
    <property type="match status" value="1"/>
</dbReference>
<dbReference type="InterPro" id="IPR000092">
    <property type="entry name" value="Polyprenyl_synt"/>
</dbReference>
<accession>A0ABN0VSJ1</accession>
<comment type="cofactor">
    <cofactor evidence="1">
        <name>Mg(2+)</name>
        <dbReference type="ChEBI" id="CHEBI:18420"/>
    </cofactor>
</comment>
<dbReference type="EMBL" id="BAAAFR010000002">
    <property type="protein sequence ID" value="GAA0316221.1"/>
    <property type="molecule type" value="Genomic_DNA"/>
</dbReference>
<name>A0ABN0VSJ1_9GAMM</name>
<dbReference type="Pfam" id="PF00348">
    <property type="entry name" value="polyprenyl_synt"/>
    <property type="match status" value="1"/>
</dbReference>
<organism evidence="9 10">
    <name type="scientific">Psychrobacter aestuarii</name>
    <dbReference type="NCBI Taxonomy" id="556327"/>
    <lineage>
        <taxon>Bacteria</taxon>
        <taxon>Pseudomonadati</taxon>
        <taxon>Pseudomonadota</taxon>
        <taxon>Gammaproteobacteria</taxon>
        <taxon>Moraxellales</taxon>
        <taxon>Moraxellaceae</taxon>
        <taxon>Psychrobacter</taxon>
    </lineage>
</organism>
<dbReference type="Gene3D" id="1.10.600.10">
    <property type="entry name" value="Farnesyl Diphosphate Synthase"/>
    <property type="match status" value="1"/>
</dbReference>
<dbReference type="SUPFAM" id="SSF48576">
    <property type="entry name" value="Terpenoid synthases"/>
    <property type="match status" value="1"/>
</dbReference>
<dbReference type="PANTHER" id="PTHR43281:SF1">
    <property type="entry name" value="FARNESYL DIPHOSPHATE SYNTHASE"/>
    <property type="match status" value="1"/>
</dbReference>
<keyword evidence="5" id="KW-0460">Magnesium</keyword>
<dbReference type="NCBIfam" id="NF045485">
    <property type="entry name" value="FPPsyn"/>
    <property type="match status" value="1"/>
</dbReference>
<dbReference type="InterPro" id="IPR033749">
    <property type="entry name" value="Polyprenyl_synt_CS"/>
</dbReference>
<evidence type="ECO:0000256" key="5">
    <source>
        <dbReference type="ARBA" id="ARBA00022842"/>
    </source>
</evidence>
<sequence>MTVSVLPKSAQAPASPARPATSHDAMRAQLDQDIAALLTAADLPSPLLDACRYVMTASGKRVRPLMVFSTFASIDSSAHAEQDPAESRYDMARRAALAVELLHTYSLVHDDLPCMDDDALRRGQPTCHIVFDEATALLAGDVLQTLAFEALHAELPTFRPSDALIASRLSAVFAPRARRMVSGQMLDLNAEASSSIVQSELEAIHRDKTGALIEAAILMGGICAGASDAQQAALIEAAKAIGLAFQVQDDILDVTMSTDDLGKPAGSDEKLDKSTYVKLMGVETATEYAESLFATGRAAASTISKDSDAAQPLVTLIDWLWARKK</sequence>
<dbReference type="InterPro" id="IPR008949">
    <property type="entry name" value="Isoprenoid_synthase_dom_sf"/>
</dbReference>
<keyword evidence="3 7" id="KW-0808">Transferase</keyword>
<evidence type="ECO:0000256" key="4">
    <source>
        <dbReference type="ARBA" id="ARBA00022723"/>
    </source>
</evidence>
<dbReference type="SFLD" id="SFLDG01017">
    <property type="entry name" value="Polyprenyl_Transferase_Like"/>
    <property type="match status" value="1"/>
</dbReference>
<evidence type="ECO:0000256" key="2">
    <source>
        <dbReference type="ARBA" id="ARBA00006706"/>
    </source>
</evidence>
<evidence type="ECO:0000256" key="6">
    <source>
        <dbReference type="ARBA" id="ARBA00023229"/>
    </source>
</evidence>
<evidence type="ECO:0000256" key="7">
    <source>
        <dbReference type="RuleBase" id="RU004466"/>
    </source>
</evidence>
<protein>
    <submittedName>
        <fullName evidence="9">Polyprenyl synthetase family protein</fullName>
    </submittedName>
</protein>
<dbReference type="PANTHER" id="PTHR43281">
    <property type="entry name" value="FARNESYL DIPHOSPHATE SYNTHASE"/>
    <property type="match status" value="1"/>
</dbReference>
<feature type="region of interest" description="Disordered" evidence="8">
    <location>
        <begin position="1"/>
        <end position="24"/>
    </location>
</feature>
<evidence type="ECO:0000256" key="3">
    <source>
        <dbReference type="ARBA" id="ARBA00022679"/>
    </source>
</evidence>
<comment type="caution">
    <text evidence="9">The sequence shown here is derived from an EMBL/GenBank/DDBJ whole genome shotgun (WGS) entry which is preliminary data.</text>
</comment>
<gene>
    <name evidence="9" type="ORF">GCM10009129_11940</name>
</gene>
<dbReference type="PROSITE" id="PS00444">
    <property type="entry name" value="POLYPRENYL_SYNTHASE_2"/>
    <property type="match status" value="1"/>
</dbReference>
<keyword evidence="6" id="KW-0414">Isoprene biosynthesis</keyword>
<feature type="compositionally biased region" description="Low complexity" evidence="8">
    <location>
        <begin position="9"/>
        <end position="22"/>
    </location>
</feature>
<evidence type="ECO:0000313" key="9">
    <source>
        <dbReference type="EMBL" id="GAA0316221.1"/>
    </source>
</evidence>
<dbReference type="CDD" id="cd00685">
    <property type="entry name" value="Trans_IPPS_HT"/>
    <property type="match status" value="1"/>
</dbReference>
<keyword evidence="4" id="KW-0479">Metal-binding</keyword>
<evidence type="ECO:0000256" key="8">
    <source>
        <dbReference type="SAM" id="MobiDB-lite"/>
    </source>
</evidence>
<evidence type="ECO:0000313" key="10">
    <source>
        <dbReference type="Proteomes" id="UP001501787"/>
    </source>
</evidence>
<reference evidence="9 10" key="1">
    <citation type="journal article" date="2019" name="Int. J. Syst. Evol. Microbiol.">
        <title>The Global Catalogue of Microorganisms (GCM) 10K type strain sequencing project: providing services to taxonomists for standard genome sequencing and annotation.</title>
        <authorList>
            <consortium name="The Broad Institute Genomics Platform"/>
            <consortium name="The Broad Institute Genome Sequencing Center for Infectious Disease"/>
            <person name="Wu L."/>
            <person name="Ma J."/>
        </authorList>
    </citation>
    <scope>NUCLEOTIDE SEQUENCE [LARGE SCALE GENOMIC DNA]</scope>
    <source>
        <strain evidence="9 10">JCM 16343</strain>
    </source>
</reference>